<keyword evidence="3" id="KW-1185">Reference proteome</keyword>
<evidence type="ECO:0000256" key="1">
    <source>
        <dbReference type="SAM" id="Phobius"/>
    </source>
</evidence>
<evidence type="ECO:0000313" key="2">
    <source>
        <dbReference type="EMBL" id="KAH0451131.1"/>
    </source>
</evidence>
<organism evidence="2 3">
    <name type="scientific">Dendrobium chrysotoxum</name>
    <name type="common">Orchid</name>
    <dbReference type="NCBI Taxonomy" id="161865"/>
    <lineage>
        <taxon>Eukaryota</taxon>
        <taxon>Viridiplantae</taxon>
        <taxon>Streptophyta</taxon>
        <taxon>Embryophyta</taxon>
        <taxon>Tracheophyta</taxon>
        <taxon>Spermatophyta</taxon>
        <taxon>Magnoliopsida</taxon>
        <taxon>Liliopsida</taxon>
        <taxon>Asparagales</taxon>
        <taxon>Orchidaceae</taxon>
        <taxon>Epidendroideae</taxon>
        <taxon>Malaxideae</taxon>
        <taxon>Dendrobiinae</taxon>
        <taxon>Dendrobium</taxon>
    </lineage>
</organism>
<keyword evidence="1" id="KW-1133">Transmembrane helix</keyword>
<accession>A0AAV7G4K1</accession>
<feature type="transmembrane region" description="Helical" evidence="1">
    <location>
        <begin position="39"/>
        <end position="56"/>
    </location>
</feature>
<dbReference type="AlphaFoldDB" id="A0AAV7G4K1"/>
<keyword evidence="1" id="KW-0472">Membrane</keyword>
<reference evidence="2 3" key="1">
    <citation type="journal article" date="2021" name="Hortic Res">
        <title>Chromosome-scale assembly of the Dendrobium chrysotoxum genome enhances the understanding of orchid evolution.</title>
        <authorList>
            <person name="Zhang Y."/>
            <person name="Zhang G.Q."/>
            <person name="Zhang D."/>
            <person name="Liu X.D."/>
            <person name="Xu X.Y."/>
            <person name="Sun W.H."/>
            <person name="Yu X."/>
            <person name="Zhu X."/>
            <person name="Wang Z.W."/>
            <person name="Zhao X."/>
            <person name="Zhong W.Y."/>
            <person name="Chen H."/>
            <person name="Yin W.L."/>
            <person name="Huang T."/>
            <person name="Niu S.C."/>
            <person name="Liu Z.J."/>
        </authorList>
    </citation>
    <scope>NUCLEOTIDE SEQUENCE [LARGE SCALE GENOMIC DNA]</scope>
    <source>
        <strain evidence="2">Lindl</strain>
    </source>
</reference>
<sequence length="75" mass="8137">MAATPPSIRHGVVSSGGACGDSLQRILADLCTRGNPKVTSFYLVVMLLLIFSGFFINHPKPMTLERVLRALHPSE</sequence>
<dbReference type="EMBL" id="JAGFBR010000017">
    <property type="protein sequence ID" value="KAH0451131.1"/>
    <property type="molecule type" value="Genomic_DNA"/>
</dbReference>
<name>A0AAV7G4K1_DENCH</name>
<evidence type="ECO:0000313" key="3">
    <source>
        <dbReference type="Proteomes" id="UP000775213"/>
    </source>
</evidence>
<comment type="caution">
    <text evidence="2">The sequence shown here is derived from an EMBL/GenBank/DDBJ whole genome shotgun (WGS) entry which is preliminary data.</text>
</comment>
<keyword evidence="1" id="KW-0812">Transmembrane</keyword>
<gene>
    <name evidence="2" type="ORF">IEQ34_018430</name>
</gene>
<dbReference type="Proteomes" id="UP000775213">
    <property type="component" value="Unassembled WGS sequence"/>
</dbReference>
<protein>
    <submittedName>
        <fullName evidence="2">Uncharacterized protein</fullName>
    </submittedName>
</protein>
<proteinExistence type="predicted"/>